<accession>A0A226D4Q3</accession>
<evidence type="ECO:0000256" key="2">
    <source>
        <dbReference type="ARBA" id="ARBA00022679"/>
    </source>
</evidence>
<dbReference type="Gene3D" id="3.40.50.150">
    <property type="entry name" value="Vaccinia Virus protein VP39"/>
    <property type="match status" value="1"/>
</dbReference>
<dbReference type="EMBL" id="LNIX01000033">
    <property type="protein sequence ID" value="OXA40535.1"/>
    <property type="molecule type" value="Genomic_DNA"/>
</dbReference>
<dbReference type="InterPro" id="IPR029063">
    <property type="entry name" value="SAM-dependent_MTases_sf"/>
</dbReference>
<gene>
    <name evidence="4" type="ORF">Fcan01_24737</name>
</gene>
<dbReference type="GO" id="GO:0008168">
    <property type="term" value="F:methyltransferase activity"/>
    <property type="evidence" value="ECO:0007669"/>
    <property type="project" value="UniProtKB-KW"/>
</dbReference>
<dbReference type="CDD" id="cd02440">
    <property type="entry name" value="AdoMet_MTases"/>
    <property type="match status" value="1"/>
</dbReference>
<dbReference type="Proteomes" id="UP000198287">
    <property type="component" value="Unassembled WGS sequence"/>
</dbReference>
<dbReference type="STRING" id="158441.A0A226D4Q3"/>
<dbReference type="SUPFAM" id="SSF53335">
    <property type="entry name" value="S-adenosyl-L-methionine-dependent methyltransferases"/>
    <property type="match status" value="1"/>
</dbReference>
<evidence type="ECO:0000313" key="5">
    <source>
        <dbReference type="Proteomes" id="UP000198287"/>
    </source>
</evidence>
<reference evidence="4 5" key="1">
    <citation type="submission" date="2015-12" db="EMBL/GenBank/DDBJ databases">
        <title>The genome of Folsomia candida.</title>
        <authorList>
            <person name="Faddeeva A."/>
            <person name="Derks M.F."/>
            <person name="Anvar Y."/>
            <person name="Smit S."/>
            <person name="Van Straalen N."/>
            <person name="Roelofs D."/>
        </authorList>
    </citation>
    <scope>NUCLEOTIDE SEQUENCE [LARGE SCALE GENOMIC DNA]</scope>
    <source>
        <strain evidence="4 5">VU population</strain>
        <tissue evidence="4">Whole body</tissue>
    </source>
</reference>
<comment type="caution">
    <text evidence="4">The sequence shown here is derived from an EMBL/GenBank/DDBJ whole genome shotgun (WGS) entry which is preliminary data.</text>
</comment>
<dbReference type="GO" id="GO:0032259">
    <property type="term" value="P:methylation"/>
    <property type="evidence" value="ECO:0007669"/>
    <property type="project" value="UniProtKB-KW"/>
</dbReference>
<dbReference type="PANTHER" id="PTHR43861">
    <property type="entry name" value="TRANS-ACONITATE 2-METHYLTRANSFERASE-RELATED"/>
    <property type="match status" value="1"/>
</dbReference>
<dbReference type="InterPro" id="IPR041698">
    <property type="entry name" value="Methyltransf_25"/>
</dbReference>
<organism evidence="4 5">
    <name type="scientific">Folsomia candida</name>
    <name type="common">Springtail</name>
    <dbReference type="NCBI Taxonomy" id="158441"/>
    <lineage>
        <taxon>Eukaryota</taxon>
        <taxon>Metazoa</taxon>
        <taxon>Ecdysozoa</taxon>
        <taxon>Arthropoda</taxon>
        <taxon>Hexapoda</taxon>
        <taxon>Collembola</taxon>
        <taxon>Entomobryomorpha</taxon>
        <taxon>Isotomoidea</taxon>
        <taxon>Isotomidae</taxon>
        <taxon>Proisotominae</taxon>
        <taxon>Folsomia</taxon>
    </lineage>
</organism>
<keyword evidence="5" id="KW-1185">Reference proteome</keyword>
<dbReference type="AlphaFoldDB" id="A0A226D4Q3"/>
<name>A0A226D4Q3_FOLCA</name>
<dbReference type="OrthoDB" id="66144at2759"/>
<proteinExistence type="predicted"/>
<protein>
    <submittedName>
        <fullName evidence="4">Juvenile hormone acid O-methyltransferase</fullName>
    </submittedName>
</protein>
<dbReference type="Pfam" id="PF13649">
    <property type="entry name" value="Methyltransf_25"/>
    <property type="match status" value="1"/>
</dbReference>
<feature type="domain" description="Methyltransferase" evidence="3">
    <location>
        <begin position="37"/>
        <end position="134"/>
    </location>
</feature>
<evidence type="ECO:0000259" key="3">
    <source>
        <dbReference type="Pfam" id="PF13649"/>
    </source>
</evidence>
<evidence type="ECO:0000313" key="4">
    <source>
        <dbReference type="EMBL" id="OXA40535.1"/>
    </source>
</evidence>
<sequence>MYDPVRYETNKSAAARDAEQFVPMLVNHMTWKKNELILDYGCGAGSTGNKFVLPEVEKFDSKIHSVDISPDMIAHAKKTYPSPRVTFNVGDILQDNFPHKEVKFDKIFAVYVLHFVRNYREALKRCYDLLQPGGYFGFTVLSKSTLYVLHEKLGTSEKWSKYMKGYENYIPEWFEQKEDSEVAFRRNLTQLGYEIVELKPYRQEYDFESVNTVAELYLSLNPYVKVIPKELLNDVKQEYTDFLRKHWNVPEGTDALCTNYELLYGVVRKPLQ</sequence>
<evidence type="ECO:0000256" key="1">
    <source>
        <dbReference type="ARBA" id="ARBA00022603"/>
    </source>
</evidence>
<dbReference type="PANTHER" id="PTHR43861:SF1">
    <property type="entry name" value="TRANS-ACONITATE 2-METHYLTRANSFERASE"/>
    <property type="match status" value="1"/>
</dbReference>
<keyword evidence="1 4" id="KW-0489">Methyltransferase</keyword>
<dbReference type="OMA" id="HWIEEKE"/>
<keyword evidence="2 4" id="KW-0808">Transferase</keyword>